<feature type="region of interest" description="Disordered" evidence="2">
    <location>
        <begin position="1"/>
        <end position="142"/>
    </location>
</feature>
<feature type="domain" description="EF-hand" evidence="3">
    <location>
        <begin position="194"/>
        <end position="229"/>
    </location>
</feature>
<feature type="compositionally biased region" description="Low complexity" evidence="2">
    <location>
        <begin position="100"/>
        <end position="115"/>
    </location>
</feature>
<dbReference type="InterPro" id="IPR018247">
    <property type="entry name" value="EF_Hand_1_Ca_BS"/>
</dbReference>
<dbReference type="EMBL" id="CAJNOR010001448">
    <property type="protein sequence ID" value="CAF1144894.1"/>
    <property type="molecule type" value="Genomic_DNA"/>
</dbReference>
<feature type="compositionally biased region" description="Low complexity" evidence="2">
    <location>
        <begin position="154"/>
        <end position="164"/>
    </location>
</feature>
<dbReference type="PROSITE" id="PS00018">
    <property type="entry name" value="EF_HAND_1"/>
    <property type="match status" value="2"/>
</dbReference>
<proteinExistence type="predicted"/>
<feature type="compositionally biased region" description="Low complexity" evidence="2">
    <location>
        <begin position="1"/>
        <end position="16"/>
    </location>
</feature>
<evidence type="ECO:0000256" key="1">
    <source>
        <dbReference type="ARBA" id="ARBA00022837"/>
    </source>
</evidence>
<dbReference type="InterPro" id="IPR002048">
    <property type="entry name" value="EF_hand_dom"/>
</dbReference>
<evidence type="ECO:0000256" key="2">
    <source>
        <dbReference type="SAM" id="MobiDB-lite"/>
    </source>
</evidence>
<dbReference type="SUPFAM" id="SSF47473">
    <property type="entry name" value="EF-hand"/>
    <property type="match status" value="1"/>
</dbReference>
<keyword evidence="5" id="KW-1185">Reference proteome</keyword>
<dbReference type="Gene3D" id="1.10.238.10">
    <property type="entry name" value="EF-hand"/>
    <property type="match status" value="1"/>
</dbReference>
<evidence type="ECO:0000313" key="5">
    <source>
        <dbReference type="Proteomes" id="UP000663828"/>
    </source>
</evidence>
<dbReference type="Pfam" id="PF13202">
    <property type="entry name" value="EF-hand_5"/>
    <property type="match status" value="2"/>
</dbReference>
<dbReference type="GO" id="GO:0005509">
    <property type="term" value="F:calcium ion binding"/>
    <property type="evidence" value="ECO:0007669"/>
    <property type="project" value="InterPro"/>
</dbReference>
<dbReference type="Proteomes" id="UP000663828">
    <property type="component" value="Unassembled WGS sequence"/>
</dbReference>
<protein>
    <recommendedName>
        <fullName evidence="3">EF-hand domain-containing protein</fullName>
    </recommendedName>
</protein>
<gene>
    <name evidence="4" type="ORF">XAT740_LOCUS20625</name>
</gene>
<dbReference type="InterPro" id="IPR011992">
    <property type="entry name" value="EF-hand-dom_pair"/>
</dbReference>
<feature type="compositionally biased region" description="Polar residues" evidence="2">
    <location>
        <begin position="42"/>
        <end position="96"/>
    </location>
</feature>
<accession>A0A814SBI8</accession>
<feature type="domain" description="EF-hand" evidence="3">
    <location>
        <begin position="350"/>
        <end position="385"/>
    </location>
</feature>
<dbReference type="AlphaFoldDB" id="A0A814SBI8"/>
<feature type="compositionally biased region" description="Low complexity" evidence="2">
    <location>
        <begin position="171"/>
        <end position="190"/>
    </location>
</feature>
<name>A0A814SBI8_ADIRI</name>
<reference evidence="4" key="1">
    <citation type="submission" date="2021-02" db="EMBL/GenBank/DDBJ databases">
        <authorList>
            <person name="Nowell W R."/>
        </authorList>
    </citation>
    <scope>NUCLEOTIDE SEQUENCE</scope>
</reference>
<evidence type="ECO:0000259" key="3">
    <source>
        <dbReference type="PROSITE" id="PS50222"/>
    </source>
</evidence>
<comment type="caution">
    <text evidence="4">The sequence shown here is derived from an EMBL/GenBank/DDBJ whole genome shotgun (WGS) entry which is preliminary data.</text>
</comment>
<organism evidence="4 5">
    <name type="scientific">Adineta ricciae</name>
    <name type="common">Rotifer</name>
    <dbReference type="NCBI Taxonomy" id="249248"/>
    <lineage>
        <taxon>Eukaryota</taxon>
        <taxon>Metazoa</taxon>
        <taxon>Spiralia</taxon>
        <taxon>Gnathifera</taxon>
        <taxon>Rotifera</taxon>
        <taxon>Eurotatoria</taxon>
        <taxon>Bdelloidea</taxon>
        <taxon>Adinetida</taxon>
        <taxon>Adinetidae</taxon>
        <taxon>Adineta</taxon>
    </lineage>
</organism>
<dbReference type="PROSITE" id="PS50222">
    <property type="entry name" value="EF_HAND_2"/>
    <property type="match status" value="2"/>
</dbReference>
<feature type="region of interest" description="Disordered" evidence="2">
    <location>
        <begin position="154"/>
        <end position="195"/>
    </location>
</feature>
<keyword evidence="1" id="KW-0106">Calcium</keyword>
<evidence type="ECO:0000313" key="4">
    <source>
        <dbReference type="EMBL" id="CAF1144894.1"/>
    </source>
</evidence>
<dbReference type="SMART" id="SM00054">
    <property type="entry name" value="EFh"/>
    <property type="match status" value="2"/>
</dbReference>
<sequence length="443" mass="46627">MTARSSSSSSSSSETEITSERIRATSETSGDITRTESHLRQDSPTNTIDGTSIADTTTVRSASPTQSHLSQARTHTTFDSTSVATGFSKGTVSSQPHLAGGIPIIRPPGLQQQQQGGTGIGVFGPQRPTGYPTQPPSSVGGISQQPIQIDVAAAQQQYQQRGMQPEISPYSGSTTSSSAGSLSVSAATSSNRPPQFDATKAVFNQVDANQNGSISREEFNTWSQQGVTGASGGQYQQQQQQQTQFPNQIPASQVYNELLGPDAFKDVILDIDYGAMAGFNVAFQSGGDFNNGQLPPGINVRPAYTTVDSLNYQQHMFNTARTINAGNQNDSFDFNAAASGSYATGGADGQQFDVARAIFNQADANQDGAISRDEFRQWAQGGNQQNYGGQQSYSAAANNYQASYGNHAGGAQNSVYQAALFDGANPAVANILQQSGLGQVVPN</sequence>